<proteinExistence type="predicted"/>
<sequence length="59" mass="6846">MEFDCERVNLVRVVSMRAVLEVSRRPQIMTGEYSAFESIRGKYTSWFDVLGGWLLFTAP</sequence>
<feature type="non-terminal residue" evidence="1">
    <location>
        <position position="59"/>
    </location>
</feature>
<organism evidence="1 2">
    <name type="scientific">Pararge aegeria aegeria</name>
    <dbReference type="NCBI Taxonomy" id="348720"/>
    <lineage>
        <taxon>Eukaryota</taxon>
        <taxon>Metazoa</taxon>
        <taxon>Ecdysozoa</taxon>
        <taxon>Arthropoda</taxon>
        <taxon>Hexapoda</taxon>
        <taxon>Insecta</taxon>
        <taxon>Pterygota</taxon>
        <taxon>Neoptera</taxon>
        <taxon>Endopterygota</taxon>
        <taxon>Lepidoptera</taxon>
        <taxon>Glossata</taxon>
        <taxon>Ditrysia</taxon>
        <taxon>Papilionoidea</taxon>
        <taxon>Nymphalidae</taxon>
        <taxon>Satyrinae</taxon>
        <taxon>Satyrini</taxon>
        <taxon>Parargina</taxon>
        <taxon>Pararge</taxon>
    </lineage>
</organism>
<name>A0A8S4QMJ3_9NEOP</name>
<accession>A0A8S4QMJ3</accession>
<evidence type="ECO:0000313" key="1">
    <source>
        <dbReference type="EMBL" id="CAH2216578.1"/>
    </source>
</evidence>
<protein>
    <submittedName>
        <fullName evidence="1">Jg5231 protein</fullName>
    </submittedName>
</protein>
<keyword evidence="2" id="KW-1185">Reference proteome</keyword>
<comment type="caution">
    <text evidence="1">The sequence shown here is derived from an EMBL/GenBank/DDBJ whole genome shotgun (WGS) entry which is preliminary data.</text>
</comment>
<dbReference type="EMBL" id="CAKXAJ010015907">
    <property type="protein sequence ID" value="CAH2216578.1"/>
    <property type="molecule type" value="Genomic_DNA"/>
</dbReference>
<dbReference type="Proteomes" id="UP000838756">
    <property type="component" value="Unassembled WGS sequence"/>
</dbReference>
<reference evidence="1" key="1">
    <citation type="submission" date="2022-03" db="EMBL/GenBank/DDBJ databases">
        <authorList>
            <person name="Lindestad O."/>
        </authorList>
    </citation>
    <scope>NUCLEOTIDE SEQUENCE</scope>
</reference>
<gene>
    <name evidence="1" type="primary">jg5231</name>
    <name evidence="1" type="ORF">PAEG_LOCUS4568</name>
</gene>
<evidence type="ECO:0000313" key="2">
    <source>
        <dbReference type="Proteomes" id="UP000838756"/>
    </source>
</evidence>
<dbReference type="AlphaFoldDB" id="A0A8S4QMJ3"/>